<dbReference type="Proteomes" id="UP001139308">
    <property type="component" value="Unassembled WGS sequence"/>
</dbReference>
<dbReference type="InterPro" id="IPR023034">
    <property type="entry name" value="PPIase_SurA"/>
</dbReference>
<feature type="region of interest" description="Disordered" evidence="8">
    <location>
        <begin position="226"/>
        <end position="257"/>
    </location>
</feature>
<dbReference type="Pfam" id="PF00639">
    <property type="entry name" value="Rotamase"/>
    <property type="match status" value="1"/>
</dbReference>
<feature type="domain" description="PpiC" evidence="9">
    <location>
        <begin position="188"/>
        <end position="290"/>
    </location>
</feature>
<dbReference type="InterPro" id="IPR046357">
    <property type="entry name" value="PPIase_dom_sf"/>
</dbReference>
<dbReference type="Pfam" id="PF09312">
    <property type="entry name" value="SurA_N"/>
    <property type="match status" value="1"/>
</dbReference>
<dbReference type="EC" id="5.2.1.8" evidence="7"/>
<comment type="catalytic activity">
    <reaction evidence="7">
        <text>[protein]-peptidylproline (omega=180) = [protein]-peptidylproline (omega=0)</text>
        <dbReference type="Rhea" id="RHEA:16237"/>
        <dbReference type="Rhea" id="RHEA-COMP:10747"/>
        <dbReference type="Rhea" id="RHEA-COMP:10748"/>
        <dbReference type="ChEBI" id="CHEBI:83833"/>
        <dbReference type="ChEBI" id="CHEBI:83834"/>
        <dbReference type="EC" id="5.2.1.8"/>
    </reaction>
</comment>
<dbReference type="GO" id="GO:0043165">
    <property type="term" value="P:Gram-negative-bacterium-type cell outer membrane assembly"/>
    <property type="evidence" value="ECO:0007669"/>
    <property type="project" value="InterPro"/>
</dbReference>
<dbReference type="GO" id="GO:0030288">
    <property type="term" value="C:outer membrane-bounded periplasmic space"/>
    <property type="evidence" value="ECO:0007669"/>
    <property type="project" value="InterPro"/>
</dbReference>
<keyword evidence="4 7" id="KW-0697">Rotamase</keyword>
<keyword evidence="6 7" id="KW-0413">Isomerase</keyword>
<dbReference type="GO" id="GO:0042277">
    <property type="term" value="F:peptide binding"/>
    <property type="evidence" value="ECO:0007669"/>
    <property type="project" value="InterPro"/>
</dbReference>
<comment type="function">
    <text evidence="7">Chaperone involved in the correct folding and assembly of outer membrane proteins. Recognizes specific patterns of aromatic residues and the orientation of their side chains, which are found more frequently in integral outer membrane proteins. May act in both early periplasmic and late outer membrane-associated steps of protein maturation.</text>
</comment>
<sequence precursor="true">MGIMKKLRLAAFAASIFAVAGLLPAAPALAQGLAPAGGRTADTIAAVVNDGVITQRELDNRVGLITRRLNQQNAPIPPMNQLQAQVLNQMVLERIQLQKAKEDGISVDDAAVQRTLTRLAQANGMDLATYRSRIEAAGVPWDTFMKDARTELTLSKLREKEVDSKISVTDAEVANYIASQRGPNAGQQNDLHFEHIFIKAPLNASQTDIEAAQKKADDLLKQAQSGSKFSSLAKSNSQAADASKGGDMGFQPPAKLPPEWVTAASTLRPGEVNPSVIRTNDGFEIVRLVERRQGQGTSASAPQLVQTHVRHILLRVGDGMSEPQARQKLLEIKKEVQAGSDFAKFAHTYSQDGSASQGGDLGWISPGETVPEFERAMNSLQDGQISDPVRTEYGYHLIQVLGRREAEGSVAQQMDLARQAIGQRKAEQAYADWLRQLRDSAYVDYKISGLTPPQQH</sequence>
<keyword evidence="1 7" id="KW-0732">Signal</keyword>
<evidence type="ECO:0000256" key="5">
    <source>
        <dbReference type="ARBA" id="ARBA00023186"/>
    </source>
</evidence>
<dbReference type="GO" id="GO:0006457">
    <property type="term" value="P:protein folding"/>
    <property type="evidence" value="ECO:0007669"/>
    <property type="project" value="UniProtKB-UniRule"/>
</dbReference>
<dbReference type="GO" id="GO:0051082">
    <property type="term" value="F:unfolded protein binding"/>
    <property type="evidence" value="ECO:0007669"/>
    <property type="project" value="UniProtKB-UniRule"/>
</dbReference>
<dbReference type="AlphaFoldDB" id="A0A9X1UDN6"/>
<comment type="subcellular location">
    <subcellularLocation>
        <location evidence="7">Periplasm</location>
    </subcellularLocation>
    <text evidence="7">Is capable of associating with the outer membrane.</text>
</comment>
<organism evidence="10 11">
    <name type="scientific">Paraburkholderia tagetis</name>
    <dbReference type="NCBI Taxonomy" id="2913261"/>
    <lineage>
        <taxon>Bacteria</taxon>
        <taxon>Pseudomonadati</taxon>
        <taxon>Pseudomonadota</taxon>
        <taxon>Betaproteobacteria</taxon>
        <taxon>Burkholderiales</taxon>
        <taxon>Burkholderiaceae</taxon>
        <taxon>Paraburkholderia</taxon>
    </lineage>
</organism>
<keyword evidence="5 7" id="KW-0143">Chaperone</keyword>
<dbReference type="GO" id="GO:0050821">
    <property type="term" value="P:protein stabilization"/>
    <property type="evidence" value="ECO:0007669"/>
    <property type="project" value="InterPro"/>
</dbReference>
<reference evidence="10" key="1">
    <citation type="submission" date="2022-01" db="EMBL/GenBank/DDBJ databases">
        <title>Genome sequence and assembly of Parabukholderia sp. RG36.</title>
        <authorList>
            <person name="Chhetri G."/>
        </authorList>
    </citation>
    <scope>NUCLEOTIDE SEQUENCE</scope>
    <source>
        <strain evidence="10">RG36</strain>
    </source>
</reference>
<feature type="compositionally biased region" description="Polar residues" evidence="8">
    <location>
        <begin position="226"/>
        <end position="240"/>
    </location>
</feature>
<dbReference type="Pfam" id="PF13616">
    <property type="entry name" value="Rotamase_3"/>
    <property type="match status" value="1"/>
</dbReference>
<keyword evidence="11" id="KW-1185">Reference proteome</keyword>
<comment type="caution">
    <text evidence="10">The sequence shown here is derived from an EMBL/GenBank/DDBJ whole genome shotgun (WGS) entry which is preliminary data.</text>
</comment>
<dbReference type="RefSeq" id="WP_238462573.1">
    <property type="nucleotide sequence ID" value="NZ_JAKLJA010000003.1"/>
</dbReference>
<dbReference type="PANTHER" id="PTHR47637:SF1">
    <property type="entry name" value="CHAPERONE SURA"/>
    <property type="match status" value="1"/>
</dbReference>
<evidence type="ECO:0000313" key="10">
    <source>
        <dbReference type="EMBL" id="MCG5072819.1"/>
    </source>
</evidence>
<evidence type="ECO:0000256" key="6">
    <source>
        <dbReference type="ARBA" id="ARBA00023235"/>
    </source>
</evidence>
<feature type="domain" description="PpiC" evidence="9">
    <location>
        <begin position="304"/>
        <end position="402"/>
    </location>
</feature>
<evidence type="ECO:0000256" key="8">
    <source>
        <dbReference type="SAM" id="MobiDB-lite"/>
    </source>
</evidence>
<dbReference type="GO" id="GO:0003755">
    <property type="term" value="F:peptidyl-prolyl cis-trans isomerase activity"/>
    <property type="evidence" value="ECO:0007669"/>
    <property type="project" value="UniProtKB-UniRule"/>
</dbReference>
<accession>A0A9X1UDN6</accession>
<protein>
    <recommendedName>
        <fullName evidence="7">Chaperone SurA</fullName>
    </recommendedName>
    <alternativeName>
        <fullName evidence="7">Peptidyl-prolyl cis-trans isomerase SurA</fullName>
        <shortName evidence="7">PPIase SurA</shortName>
        <ecNumber evidence="7">5.2.1.8</ecNumber>
    </alternativeName>
    <alternativeName>
        <fullName evidence="7">Rotamase SurA</fullName>
    </alternativeName>
</protein>
<evidence type="ECO:0000256" key="4">
    <source>
        <dbReference type="ARBA" id="ARBA00023110"/>
    </source>
</evidence>
<dbReference type="HAMAP" id="MF_01183">
    <property type="entry name" value="Chaperone_SurA"/>
    <property type="match status" value="1"/>
</dbReference>
<feature type="signal peptide" evidence="7">
    <location>
        <begin position="1"/>
        <end position="30"/>
    </location>
</feature>
<evidence type="ECO:0000313" key="11">
    <source>
        <dbReference type="Proteomes" id="UP001139308"/>
    </source>
</evidence>
<dbReference type="Gene3D" id="3.10.50.40">
    <property type="match status" value="2"/>
</dbReference>
<evidence type="ECO:0000256" key="3">
    <source>
        <dbReference type="ARBA" id="ARBA00022764"/>
    </source>
</evidence>
<keyword evidence="3 7" id="KW-0574">Periplasm</keyword>
<dbReference type="EMBL" id="JAKLJA010000003">
    <property type="protein sequence ID" value="MCG5072819.1"/>
    <property type="molecule type" value="Genomic_DNA"/>
</dbReference>
<gene>
    <name evidence="7" type="primary">surA</name>
    <name evidence="10" type="ORF">L5014_05480</name>
</gene>
<dbReference type="SUPFAM" id="SSF109998">
    <property type="entry name" value="Triger factor/SurA peptide-binding domain-like"/>
    <property type="match status" value="1"/>
</dbReference>
<feature type="chain" id="PRO_5041028144" description="Chaperone SurA" evidence="7">
    <location>
        <begin position="31"/>
        <end position="456"/>
    </location>
</feature>
<dbReference type="PANTHER" id="PTHR47637">
    <property type="entry name" value="CHAPERONE SURA"/>
    <property type="match status" value="1"/>
</dbReference>
<evidence type="ECO:0000256" key="2">
    <source>
        <dbReference type="ARBA" id="ARBA00022737"/>
    </source>
</evidence>
<dbReference type="InterPro" id="IPR050280">
    <property type="entry name" value="OMP_Chaperone_SurA"/>
</dbReference>
<evidence type="ECO:0000256" key="7">
    <source>
        <dbReference type="HAMAP-Rule" id="MF_01183"/>
    </source>
</evidence>
<dbReference type="InterPro" id="IPR027304">
    <property type="entry name" value="Trigger_fact/SurA_dom_sf"/>
</dbReference>
<proteinExistence type="inferred from homology"/>
<dbReference type="InterPro" id="IPR000297">
    <property type="entry name" value="PPIase_PpiC"/>
</dbReference>
<name>A0A9X1UDN6_9BURK</name>
<dbReference type="SUPFAM" id="SSF54534">
    <property type="entry name" value="FKBP-like"/>
    <property type="match status" value="2"/>
</dbReference>
<comment type="domain">
    <text evidence="7">The PPIase activity resides only in the second parvulin domain. The N-terminal region and the C-terminal tail are necessary and sufficient for the chaperone activity of SurA. The PPIase activity is dispensable for SurA to function as a chaperone. The N-terminal region and the C-terminal tail are also required for porin recognition.</text>
</comment>
<dbReference type="Gene3D" id="1.10.4030.10">
    <property type="entry name" value="Porin chaperone SurA, peptide-binding domain"/>
    <property type="match status" value="1"/>
</dbReference>
<keyword evidence="2 7" id="KW-0677">Repeat</keyword>
<evidence type="ECO:0000259" key="9">
    <source>
        <dbReference type="PROSITE" id="PS50198"/>
    </source>
</evidence>
<evidence type="ECO:0000256" key="1">
    <source>
        <dbReference type="ARBA" id="ARBA00022729"/>
    </source>
</evidence>
<dbReference type="PROSITE" id="PS50198">
    <property type="entry name" value="PPIC_PPIASE_2"/>
    <property type="match status" value="2"/>
</dbReference>
<dbReference type="InterPro" id="IPR015391">
    <property type="entry name" value="SurA_N"/>
</dbReference>